<organism evidence="2 3">
    <name type="scientific">Petromyzon marinus</name>
    <name type="common">Sea lamprey</name>
    <dbReference type="NCBI Taxonomy" id="7757"/>
    <lineage>
        <taxon>Eukaryota</taxon>
        <taxon>Metazoa</taxon>
        <taxon>Chordata</taxon>
        <taxon>Craniata</taxon>
        <taxon>Vertebrata</taxon>
        <taxon>Cyclostomata</taxon>
        <taxon>Hyperoartia</taxon>
        <taxon>Petromyzontiformes</taxon>
        <taxon>Petromyzontidae</taxon>
        <taxon>Petromyzon</taxon>
    </lineage>
</organism>
<name>A0AAJ7TPI8_PETMA</name>
<dbReference type="AlphaFoldDB" id="A0AAJ7TPI8"/>
<evidence type="ECO:0000313" key="2">
    <source>
        <dbReference type="Proteomes" id="UP001318040"/>
    </source>
</evidence>
<feature type="region of interest" description="Disordered" evidence="1">
    <location>
        <begin position="78"/>
        <end position="108"/>
    </location>
</feature>
<feature type="compositionally biased region" description="Basic and acidic residues" evidence="1">
    <location>
        <begin position="44"/>
        <end position="56"/>
    </location>
</feature>
<dbReference type="Proteomes" id="UP001318040">
    <property type="component" value="Chromosome 32"/>
</dbReference>
<reference evidence="3" key="1">
    <citation type="submission" date="2025-08" db="UniProtKB">
        <authorList>
            <consortium name="RefSeq"/>
        </authorList>
    </citation>
    <scope>IDENTIFICATION</scope>
    <source>
        <tissue evidence="3">Sperm</tissue>
    </source>
</reference>
<dbReference type="KEGG" id="pmrn:116948234"/>
<gene>
    <name evidence="3" type="primary">LOC116948234</name>
</gene>
<dbReference type="RefSeq" id="XP_032820621.1">
    <property type="nucleotide sequence ID" value="XM_032964730.1"/>
</dbReference>
<accession>A0AAJ7TPI8</accession>
<sequence length="108" mass="12511">MRSCRRCHCSRSTTTPDAPNSNYPDHTVYDNDEDGDEKQYMTFPERERYPSTRHDYGYQGEQDDYEGLEEQMNPVYNALSYGEQPGPYGSPEPSDTRGPYISPNVHYV</sequence>
<evidence type="ECO:0000313" key="3">
    <source>
        <dbReference type="RefSeq" id="XP_032820621.1"/>
    </source>
</evidence>
<feature type="region of interest" description="Disordered" evidence="1">
    <location>
        <begin position="1"/>
        <end position="60"/>
    </location>
</feature>
<proteinExistence type="predicted"/>
<evidence type="ECO:0000256" key="1">
    <source>
        <dbReference type="SAM" id="MobiDB-lite"/>
    </source>
</evidence>
<protein>
    <submittedName>
        <fullName evidence="3">Uncharacterized protein LOC116948234</fullName>
    </submittedName>
</protein>
<keyword evidence="2" id="KW-1185">Reference proteome</keyword>